<dbReference type="Gene3D" id="3.40.50.10190">
    <property type="entry name" value="BRCT domain"/>
    <property type="match status" value="1"/>
</dbReference>
<evidence type="ECO:0000259" key="2">
    <source>
        <dbReference type="PROSITE" id="PS50172"/>
    </source>
</evidence>
<dbReference type="AlphaFoldDB" id="A0A671T2B7"/>
<dbReference type="GO" id="GO:0005634">
    <property type="term" value="C:nucleus"/>
    <property type="evidence" value="ECO:0007669"/>
    <property type="project" value="TreeGrafter"/>
</dbReference>
<dbReference type="Ensembl" id="ENSSANT00000109996.1">
    <property type="protein sequence ID" value="ENSSANP00000103640.1"/>
    <property type="gene ID" value="ENSSANG00000050804.1"/>
</dbReference>
<dbReference type="GO" id="GO:0006303">
    <property type="term" value="P:double-strand break repair via nonhomologous end joining"/>
    <property type="evidence" value="ECO:0007669"/>
    <property type="project" value="TreeGrafter"/>
</dbReference>
<dbReference type="InterPro" id="IPR022312">
    <property type="entry name" value="DNA_pol_X"/>
</dbReference>
<dbReference type="Pfam" id="PF14716">
    <property type="entry name" value="HHH_8"/>
    <property type="match status" value="1"/>
</dbReference>
<dbReference type="InterPro" id="IPR027421">
    <property type="entry name" value="DNA_pol_lamdba_lyase_dom_sf"/>
</dbReference>
<dbReference type="Proteomes" id="UP000472260">
    <property type="component" value="Unassembled WGS sequence"/>
</dbReference>
<evidence type="ECO:0000313" key="4">
    <source>
        <dbReference type="Proteomes" id="UP000472260"/>
    </source>
</evidence>
<dbReference type="PANTHER" id="PTHR11276:SF28">
    <property type="entry name" value="DNA POLYMERASE LAMBDA"/>
    <property type="match status" value="1"/>
</dbReference>
<reference evidence="3" key="1">
    <citation type="submission" date="2025-08" db="UniProtKB">
        <authorList>
            <consortium name="Ensembl"/>
        </authorList>
    </citation>
    <scope>IDENTIFICATION</scope>
</reference>
<dbReference type="InterPro" id="IPR001357">
    <property type="entry name" value="BRCT_dom"/>
</dbReference>
<feature type="domain" description="BRCT" evidence="2">
    <location>
        <begin position="1"/>
        <end position="44"/>
    </location>
</feature>
<sequence>VDCKRALRLLKVERLPSAVHLVKCTWLSACIREKSLLDPEDYSLPPPELLLIRNKYLMNISSVPEIQEEHHEEDGVSQNDLEALISGVHPSESNPSQSLVENPVLSGKWVCSQTSTTKGENHNKHITDKLEPVAKAYTHTGDKWRALGYSKAINALKSYHKPVTSYEVSSDTDMSPQRFCSSLRCLFVLITHMAVVAWQFAFYD</sequence>
<keyword evidence="1" id="KW-1133">Transmembrane helix</keyword>
<keyword evidence="1" id="KW-0812">Transmembrane</keyword>
<dbReference type="Gene3D" id="1.10.150.110">
    <property type="entry name" value="DNA polymerase beta, N-terminal domain-like"/>
    <property type="match status" value="1"/>
</dbReference>
<name>A0A671T2B7_9TELE</name>
<keyword evidence="4" id="KW-1185">Reference proteome</keyword>
<protein>
    <recommendedName>
        <fullName evidence="2">BRCT domain-containing protein</fullName>
    </recommendedName>
</protein>
<dbReference type="GO" id="GO:0003887">
    <property type="term" value="F:DNA-directed DNA polymerase activity"/>
    <property type="evidence" value="ECO:0007669"/>
    <property type="project" value="InterPro"/>
</dbReference>
<accession>A0A671T2B7</accession>
<dbReference type="PANTHER" id="PTHR11276">
    <property type="entry name" value="DNA POLYMERASE TYPE-X FAMILY MEMBER"/>
    <property type="match status" value="1"/>
</dbReference>
<evidence type="ECO:0000313" key="3">
    <source>
        <dbReference type="Ensembl" id="ENSSANP00000103640.1"/>
    </source>
</evidence>
<proteinExistence type="predicted"/>
<dbReference type="GO" id="GO:0003677">
    <property type="term" value="F:DNA binding"/>
    <property type="evidence" value="ECO:0007669"/>
    <property type="project" value="InterPro"/>
</dbReference>
<dbReference type="SUPFAM" id="SSF47802">
    <property type="entry name" value="DNA polymerase beta, N-terminal domain-like"/>
    <property type="match status" value="1"/>
</dbReference>
<dbReference type="InterPro" id="IPR010996">
    <property type="entry name" value="HHH_MUS81"/>
</dbReference>
<dbReference type="SUPFAM" id="SSF52113">
    <property type="entry name" value="BRCT domain"/>
    <property type="match status" value="1"/>
</dbReference>
<dbReference type="PROSITE" id="PS50172">
    <property type="entry name" value="BRCT"/>
    <property type="match status" value="1"/>
</dbReference>
<keyword evidence="1" id="KW-0472">Membrane</keyword>
<evidence type="ECO:0000256" key="1">
    <source>
        <dbReference type="SAM" id="Phobius"/>
    </source>
</evidence>
<dbReference type="InterPro" id="IPR036420">
    <property type="entry name" value="BRCT_dom_sf"/>
</dbReference>
<organism evidence="3 4">
    <name type="scientific">Sinocyclocheilus anshuiensis</name>
    <dbReference type="NCBI Taxonomy" id="1608454"/>
    <lineage>
        <taxon>Eukaryota</taxon>
        <taxon>Metazoa</taxon>
        <taxon>Chordata</taxon>
        <taxon>Craniata</taxon>
        <taxon>Vertebrata</taxon>
        <taxon>Euteleostomi</taxon>
        <taxon>Actinopterygii</taxon>
        <taxon>Neopterygii</taxon>
        <taxon>Teleostei</taxon>
        <taxon>Ostariophysi</taxon>
        <taxon>Cypriniformes</taxon>
        <taxon>Cyprinidae</taxon>
        <taxon>Cyprininae</taxon>
        <taxon>Sinocyclocheilus</taxon>
    </lineage>
</organism>
<reference evidence="3" key="2">
    <citation type="submission" date="2025-09" db="UniProtKB">
        <authorList>
            <consortium name="Ensembl"/>
        </authorList>
    </citation>
    <scope>IDENTIFICATION</scope>
</reference>
<feature type="transmembrane region" description="Helical" evidence="1">
    <location>
        <begin position="183"/>
        <end position="203"/>
    </location>
</feature>